<comment type="function">
    <text evidence="8">Beta-glucosidases are one of a number of cellulolytic enzymes involved in the degradation of cellulosic biomass. Catalyzes the last step releasing glucose from the inhibitory cellobiose.</text>
</comment>
<dbReference type="PANTHER" id="PTHR16631">
    <property type="entry name" value="GLUCAN 1,3-BETA-GLUCOSIDASE"/>
    <property type="match status" value="1"/>
</dbReference>
<dbReference type="Gene3D" id="3.20.20.80">
    <property type="entry name" value="Glycosidases"/>
    <property type="match status" value="1"/>
</dbReference>
<dbReference type="GO" id="GO:0009277">
    <property type="term" value="C:fungal-type cell wall"/>
    <property type="evidence" value="ECO:0007669"/>
    <property type="project" value="TreeGrafter"/>
</dbReference>
<evidence type="ECO:0000256" key="10">
    <source>
        <dbReference type="ARBA" id="ARBA00041495"/>
    </source>
</evidence>
<keyword evidence="6 14" id="KW-0378">Hydrolase</keyword>
<dbReference type="GO" id="GO:0071555">
    <property type="term" value="P:cell wall organization"/>
    <property type="evidence" value="ECO:0007669"/>
    <property type="project" value="TreeGrafter"/>
</dbReference>
<evidence type="ECO:0000256" key="4">
    <source>
        <dbReference type="ARBA" id="ARBA00022525"/>
    </source>
</evidence>
<accession>A0A9P4MWH4</accession>
<dbReference type="GO" id="GO:0042973">
    <property type="term" value="F:glucan endo-1,3-beta-D-glucosidase activity"/>
    <property type="evidence" value="ECO:0007669"/>
    <property type="project" value="TreeGrafter"/>
</dbReference>
<protein>
    <recommendedName>
        <fullName evidence="9">Probable beta-glucosidase btgE</fullName>
    </recommendedName>
    <alternativeName>
        <fullName evidence="10">Beta-D-glucoside glucohydrolase btgE</fullName>
    </alternativeName>
    <alternativeName>
        <fullName evidence="12">Cellobiase btgE</fullName>
    </alternativeName>
    <alternativeName>
        <fullName evidence="11">Gentiobiase btgE</fullName>
    </alternativeName>
</protein>
<keyword evidence="4" id="KW-0964">Secreted</keyword>
<evidence type="ECO:0000256" key="8">
    <source>
        <dbReference type="ARBA" id="ARBA00024983"/>
    </source>
</evidence>
<keyword evidence="3" id="KW-0134">Cell wall</keyword>
<dbReference type="GO" id="GO:0009986">
    <property type="term" value="C:cell surface"/>
    <property type="evidence" value="ECO:0007669"/>
    <property type="project" value="TreeGrafter"/>
</dbReference>
<evidence type="ECO:0000313" key="14">
    <source>
        <dbReference type="EMBL" id="KAF2260190.1"/>
    </source>
</evidence>
<evidence type="ECO:0000256" key="11">
    <source>
        <dbReference type="ARBA" id="ARBA00041516"/>
    </source>
</evidence>
<dbReference type="SUPFAM" id="SSF51445">
    <property type="entry name" value="(Trans)glycosidases"/>
    <property type="match status" value="1"/>
</dbReference>
<feature type="region of interest" description="Disordered" evidence="13">
    <location>
        <begin position="138"/>
        <end position="163"/>
    </location>
</feature>
<dbReference type="Proteomes" id="UP000800093">
    <property type="component" value="Unassembled WGS sequence"/>
</dbReference>
<dbReference type="InterPro" id="IPR017853">
    <property type="entry name" value="GH"/>
</dbReference>
<feature type="region of interest" description="Disordered" evidence="13">
    <location>
        <begin position="88"/>
        <end position="121"/>
    </location>
</feature>
<gene>
    <name evidence="14" type="ORF">CC78DRAFT_536544</name>
</gene>
<dbReference type="PANTHER" id="PTHR16631:SF24">
    <property type="entry name" value="FAMILY 17 GLUCOSIDASE SCW11-RELATED"/>
    <property type="match status" value="1"/>
</dbReference>
<evidence type="ECO:0000256" key="1">
    <source>
        <dbReference type="ARBA" id="ARBA00004191"/>
    </source>
</evidence>
<comment type="caution">
    <text evidence="14">The sequence shown here is derived from an EMBL/GenBank/DDBJ whole genome shotgun (WGS) entry which is preliminary data.</text>
</comment>
<dbReference type="EMBL" id="ML986687">
    <property type="protein sequence ID" value="KAF2260190.1"/>
    <property type="molecule type" value="Genomic_DNA"/>
</dbReference>
<evidence type="ECO:0000256" key="13">
    <source>
        <dbReference type="SAM" id="MobiDB-lite"/>
    </source>
</evidence>
<reference evidence="15" key="1">
    <citation type="journal article" date="2020" name="Stud. Mycol.">
        <title>101 Dothideomycetes genomes: A test case for predicting lifestyles and emergence of pathogens.</title>
        <authorList>
            <person name="Haridas S."/>
            <person name="Albert R."/>
            <person name="Binder M."/>
            <person name="Bloem J."/>
            <person name="LaButti K."/>
            <person name="Salamov A."/>
            <person name="Andreopoulos B."/>
            <person name="Baker S."/>
            <person name="Barry K."/>
            <person name="Bills G."/>
            <person name="Bluhm B."/>
            <person name="Cannon C."/>
            <person name="Castanera R."/>
            <person name="Culley D."/>
            <person name="Daum C."/>
            <person name="Ezra D."/>
            <person name="Gonzalez J."/>
            <person name="Henrissat B."/>
            <person name="Kuo A."/>
            <person name="Liang C."/>
            <person name="Lipzen A."/>
            <person name="Lutzoni F."/>
            <person name="Magnuson J."/>
            <person name="Mondo S."/>
            <person name="Nolan M."/>
            <person name="Ohm R."/>
            <person name="Pangilinan J."/>
            <person name="Park H.-J."/>
            <person name="Ramirez L."/>
            <person name="Alfaro M."/>
            <person name="Sun H."/>
            <person name="Tritt A."/>
            <person name="Yoshinaga Y."/>
            <person name="Zwiers L.-H."/>
            <person name="Turgeon B."/>
            <person name="Goodwin S."/>
            <person name="Spatafora J."/>
            <person name="Crous P."/>
            <person name="Grigoriev I."/>
        </authorList>
    </citation>
    <scope>NUCLEOTIDE SEQUENCE [LARGE SCALE GENOMIC DNA]</scope>
    <source>
        <strain evidence="15">CBS 304.66</strain>
    </source>
</reference>
<feature type="compositionally biased region" description="Low complexity" evidence="13">
    <location>
        <begin position="89"/>
        <end position="112"/>
    </location>
</feature>
<dbReference type="OrthoDB" id="4082933at2759"/>
<name>A0A9P4MWH4_9PLEO</name>
<evidence type="ECO:0000256" key="12">
    <source>
        <dbReference type="ARBA" id="ARBA00042762"/>
    </source>
</evidence>
<dbReference type="AlphaFoldDB" id="A0A9P4MWH4"/>
<evidence type="ECO:0000256" key="2">
    <source>
        <dbReference type="ARBA" id="ARBA00008773"/>
    </source>
</evidence>
<keyword evidence="7" id="KW-0326">Glycosidase</keyword>
<dbReference type="InterPro" id="IPR050732">
    <property type="entry name" value="Beta-glucan_modifiers"/>
</dbReference>
<dbReference type="PRINTS" id="PR01217">
    <property type="entry name" value="PRICHEXTENSN"/>
</dbReference>
<dbReference type="GO" id="GO:0005576">
    <property type="term" value="C:extracellular region"/>
    <property type="evidence" value="ECO:0007669"/>
    <property type="project" value="TreeGrafter"/>
</dbReference>
<keyword evidence="5" id="KW-0732">Signal</keyword>
<comment type="subcellular location">
    <subcellularLocation>
        <location evidence="1">Secreted</location>
        <location evidence="1">Cell wall</location>
    </subcellularLocation>
</comment>
<evidence type="ECO:0000313" key="15">
    <source>
        <dbReference type="Proteomes" id="UP000800093"/>
    </source>
</evidence>
<evidence type="ECO:0000256" key="6">
    <source>
        <dbReference type="ARBA" id="ARBA00022801"/>
    </source>
</evidence>
<evidence type="ECO:0000256" key="7">
    <source>
        <dbReference type="ARBA" id="ARBA00023295"/>
    </source>
</evidence>
<evidence type="ECO:0000256" key="3">
    <source>
        <dbReference type="ARBA" id="ARBA00022512"/>
    </source>
</evidence>
<evidence type="ECO:0000256" key="5">
    <source>
        <dbReference type="ARBA" id="ARBA00022729"/>
    </source>
</evidence>
<keyword evidence="15" id="KW-1185">Reference proteome</keyword>
<comment type="similarity">
    <text evidence="2">Belongs to the glycosyl hydrolase 17 family.</text>
</comment>
<organism evidence="14 15">
    <name type="scientific">Lojkania enalia</name>
    <dbReference type="NCBI Taxonomy" id="147567"/>
    <lineage>
        <taxon>Eukaryota</taxon>
        <taxon>Fungi</taxon>
        <taxon>Dikarya</taxon>
        <taxon>Ascomycota</taxon>
        <taxon>Pezizomycotina</taxon>
        <taxon>Dothideomycetes</taxon>
        <taxon>Pleosporomycetidae</taxon>
        <taxon>Pleosporales</taxon>
        <taxon>Pleosporales incertae sedis</taxon>
        <taxon>Lojkania</taxon>
    </lineage>
</organism>
<evidence type="ECO:0000256" key="9">
    <source>
        <dbReference type="ARBA" id="ARBA00039284"/>
    </source>
</evidence>
<proteinExistence type="inferred from homology"/>
<sequence>MKGAVAAALIGSVAASHNAHVGFHARRGDYPMSVPAYEVCEVATVYETVYVHPSEIPAPVANSTIYVYPSPVPATSTSSYSTIELPANTSTPCTEVETPTPTPEAYTPVPTTSEKPYVPLPPPVSSYEAPPPPPVYTPVPVPSSSKAAPKPKPSKPADTSYEYSHSGRIVTKGNKWAITYTPYTKEGECKSAEEVKGDIKKISDMGFTTIRSYSTDCGVFENVVPECQKYGLKVIYGIFLEAGGSYGKGPFSPYAENQLNEIKDNAPKDSVAMVIVGNEAIFNGYCTADELASYIDHVREVLQGAGFPKDIAITTTEPVDIWEQYGKPLCAHIDIFTTQVHPFFTAKISAEEAGDFAKEQLEQAAAVCPEAAAKGKYITEIGWPKQGSANGNAVPGYDEQKTAIKKIMEKVGKESCLFSYQDDLWKAPGAFGVEQSFGCADAVY</sequence>